<comment type="cofactor">
    <cofactor evidence="1">
        <name>pyridoxal 5'-phosphate</name>
        <dbReference type="ChEBI" id="CHEBI:597326"/>
    </cofactor>
</comment>
<comment type="caution">
    <text evidence="10">The sequence shown here is derived from an EMBL/GenBank/DDBJ whole genome shotgun (WGS) entry which is preliminary data.</text>
</comment>
<keyword evidence="11" id="KW-1185">Reference proteome</keyword>
<feature type="active site" description="Nucleophile" evidence="7">
    <location>
        <position position="76"/>
    </location>
</feature>
<dbReference type="NCBIfam" id="NF003031">
    <property type="entry name" value="PRK03910.1-4"/>
    <property type="match status" value="1"/>
</dbReference>
<dbReference type="EC" id="4.4.1.25" evidence="5"/>
<dbReference type="PIRSF" id="PIRSF006278">
    <property type="entry name" value="ACCD_DCysDesulf"/>
    <property type="match status" value="1"/>
</dbReference>
<dbReference type="InterPro" id="IPR005966">
    <property type="entry name" value="D-Cys_desShydrase"/>
</dbReference>
<dbReference type="NCBIfam" id="TIGR01275">
    <property type="entry name" value="ACC_deam_rel"/>
    <property type="match status" value="1"/>
</dbReference>
<dbReference type="InterPro" id="IPR027278">
    <property type="entry name" value="ACCD_DCysDesulf"/>
</dbReference>
<dbReference type="InterPro" id="IPR001926">
    <property type="entry name" value="TrpB-like_PALP"/>
</dbReference>
<dbReference type="PANTHER" id="PTHR43780">
    <property type="entry name" value="1-AMINOCYCLOPROPANE-1-CARBOXYLATE DEAMINASE-RELATED"/>
    <property type="match status" value="1"/>
</dbReference>
<evidence type="ECO:0000256" key="7">
    <source>
        <dbReference type="PIRSR" id="PIRSR006278-1"/>
    </source>
</evidence>
<keyword evidence="4" id="KW-0456">Lyase</keyword>
<organism evidence="10 11">
    <name type="scientific">Stella humosa</name>
    <dbReference type="NCBI Taxonomy" id="94"/>
    <lineage>
        <taxon>Bacteria</taxon>
        <taxon>Pseudomonadati</taxon>
        <taxon>Pseudomonadota</taxon>
        <taxon>Alphaproteobacteria</taxon>
        <taxon>Rhodospirillales</taxon>
        <taxon>Stellaceae</taxon>
        <taxon>Stella</taxon>
    </lineage>
</organism>
<sequence length="336" mass="35492">MQLSRFPRQRFAHLPTPLERLDRLSRLLGGPSIWIKRDDCTGLGLGGNKTRKLEYLMADAIARGADTVLTVGAVQSNHARQTAAAAARLGLACDLVLEARVSEADEDYRHSGNILLDRLFGARLHEYPAGTEMAGAMAEVADGVKRRGGTPYVIPGGGSNPVGALGYVNFAVELLAQATERGIVFDQLIHATGSSGTQAGLVVGLEGLRAGLPVLGITVRRTRESQEEQVLALVEATADFVGVKGAVPRGAIVANSDYVGGGYGVPTPGMLEAVRTLAREESILLDPVYSGKAMAGLIDLVRRGAYTPDQNILFLHTGGQPALFAYRGALDRANAP</sequence>
<protein>
    <recommendedName>
        <fullName evidence="6">L-cysteate sulfo-lyase</fullName>
        <ecNumber evidence="5">4.4.1.25</ecNumber>
    </recommendedName>
</protein>
<evidence type="ECO:0000256" key="6">
    <source>
        <dbReference type="ARBA" id="ARBA00068519"/>
    </source>
</evidence>
<evidence type="ECO:0000256" key="1">
    <source>
        <dbReference type="ARBA" id="ARBA00001933"/>
    </source>
</evidence>
<dbReference type="AlphaFoldDB" id="A0A3N1M355"/>
<evidence type="ECO:0000256" key="3">
    <source>
        <dbReference type="ARBA" id="ARBA00022898"/>
    </source>
</evidence>
<proteinExistence type="inferred from homology"/>
<dbReference type="InterPro" id="IPR036052">
    <property type="entry name" value="TrpB-like_PALP_sf"/>
</dbReference>
<gene>
    <name evidence="10" type="ORF">EDC65_1958</name>
</gene>
<name>A0A3N1M355_9PROT</name>
<dbReference type="OrthoDB" id="9801249at2"/>
<dbReference type="EMBL" id="RJKX01000013">
    <property type="protein sequence ID" value="ROQ00162.1"/>
    <property type="molecule type" value="Genomic_DNA"/>
</dbReference>
<dbReference type="GO" id="GO:0034011">
    <property type="term" value="F:L-cysteate sulfo-lyase activity"/>
    <property type="evidence" value="ECO:0007669"/>
    <property type="project" value="UniProtKB-EC"/>
</dbReference>
<keyword evidence="3 8" id="KW-0663">Pyridoxal phosphate</keyword>
<feature type="domain" description="Tryptophan synthase beta chain-like PALP" evidence="9">
    <location>
        <begin position="13"/>
        <end position="318"/>
    </location>
</feature>
<dbReference type="PANTHER" id="PTHR43780:SF2">
    <property type="entry name" value="1-AMINOCYCLOPROPANE-1-CARBOXYLATE DEAMINASE-RELATED"/>
    <property type="match status" value="1"/>
</dbReference>
<dbReference type="Pfam" id="PF00291">
    <property type="entry name" value="PALP"/>
    <property type="match status" value="1"/>
</dbReference>
<dbReference type="SUPFAM" id="SSF53686">
    <property type="entry name" value="Tryptophan synthase beta subunit-like PLP-dependent enzymes"/>
    <property type="match status" value="1"/>
</dbReference>
<dbReference type="Proteomes" id="UP000278222">
    <property type="component" value="Unassembled WGS sequence"/>
</dbReference>
<evidence type="ECO:0000313" key="11">
    <source>
        <dbReference type="Proteomes" id="UP000278222"/>
    </source>
</evidence>
<comment type="similarity">
    <text evidence="2">Belongs to the ACC deaminase/D-cysteine desulfhydrase family.</text>
</comment>
<evidence type="ECO:0000256" key="2">
    <source>
        <dbReference type="ARBA" id="ARBA00008639"/>
    </source>
</evidence>
<accession>A0A3N1M355</accession>
<dbReference type="FunFam" id="3.40.50.1100:FF:000017">
    <property type="entry name" value="D-cysteine desulfhydrase"/>
    <property type="match status" value="1"/>
</dbReference>
<evidence type="ECO:0000256" key="8">
    <source>
        <dbReference type="PIRSR" id="PIRSR006278-2"/>
    </source>
</evidence>
<feature type="modified residue" description="N6-(pyridoxal phosphate)lysine" evidence="8">
    <location>
        <position position="49"/>
    </location>
</feature>
<evidence type="ECO:0000259" key="9">
    <source>
        <dbReference type="Pfam" id="PF00291"/>
    </source>
</evidence>
<dbReference type="GO" id="GO:0019148">
    <property type="term" value="F:D-cysteine desulfhydrase activity"/>
    <property type="evidence" value="ECO:0007669"/>
    <property type="project" value="TreeGrafter"/>
</dbReference>
<evidence type="ECO:0000313" key="10">
    <source>
        <dbReference type="EMBL" id="ROQ00162.1"/>
    </source>
</evidence>
<reference evidence="10 11" key="1">
    <citation type="submission" date="2018-11" db="EMBL/GenBank/DDBJ databases">
        <title>Genomic Encyclopedia of Type Strains, Phase IV (KMG-IV): sequencing the most valuable type-strain genomes for metagenomic binning, comparative biology and taxonomic classification.</title>
        <authorList>
            <person name="Goeker M."/>
        </authorList>
    </citation>
    <scope>NUCLEOTIDE SEQUENCE [LARGE SCALE GENOMIC DNA]</scope>
    <source>
        <strain evidence="10 11">DSM 5900</strain>
    </source>
</reference>
<dbReference type="Gene3D" id="3.40.50.1100">
    <property type="match status" value="2"/>
</dbReference>
<evidence type="ECO:0000256" key="5">
    <source>
        <dbReference type="ARBA" id="ARBA00066825"/>
    </source>
</evidence>
<dbReference type="RefSeq" id="WP_123689469.1">
    <property type="nucleotide sequence ID" value="NZ_AP019700.1"/>
</dbReference>
<evidence type="ECO:0000256" key="4">
    <source>
        <dbReference type="ARBA" id="ARBA00023239"/>
    </source>
</evidence>